<keyword evidence="4" id="KW-1185">Reference proteome</keyword>
<reference evidence="3 4" key="1">
    <citation type="journal article" date="2021" name="Nat. Plants">
        <title>The Taxus genome provides insights into paclitaxel biosynthesis.</title>
        <authorList>
            <person name="Xiong X."/>
            <person name="Gou J."/>
            <person name="Liao Q."/>
            <person name="Li Y."/>
            <person name="Zhou Q."/>
            <person name="Bi G."/>
            <person name="Li C."/>
            <person name="Du R."/>
            <person name="Wang X."/>
            <person name="Sun T."/>
            <person name="Guo L."/>
            <person name="Liang H."/>
            <person name="Lu P."/>
            <person name="Wu Y."/>
            <person name="Zhang Z."/>
            <person name="Ro D.K."/>
            <person name="Shang Y."/>
            <person name="Huang S."/>
            <person name="Yan J."/>
        </authorList>
    </citation>
    <scope>NUCLEOTIDE SEQUENCE [LARGE SCALE GENOMIC DNA]</scope>
    <source>
        <strain evidence="3">Ta-2019</strain>
    </source>
</reference>
<feature type="non-terminal residue" evidence="3">
    <location>
        <position position="1"/>
    </location>
</feature>
<dbReference type="Pfam" id="PF03966">
    <property type="entry name" value="Trm112p"/>
    <property type="match status" value="1"/>
</dbReference>
<evidence type="ECO:0000256" key="2">
    <source>
        <dbReference type="ARBA" id="ARBA00065633"/>
    </source>
</evidence>
<evidence type="ECO:0008006" key="5">
    <source>
        <dbReference type="Google" id="ProtNLM"/>
    </source>
</evidence>
<dbReference type="EMBL" id="JAHRHJ020000009">
    <property type="protein sequence ID" value="KAH9302188.1"/>
    <property type="molecule type" value="Genomic_DNA"/>
</dbReference>
<gene>
    <name evidence="3" type="ORF">KI387_013771</name>
</gene>
<dbReference type="GO" id="GO:0030488">
    <property type="term" value="P:tRNA methylation"/>
    <property type="evidence" value="ECO:0007669"/>
    <property type="project" value="TreeGrafter"/>
</dbReference>
<comment type="caution">
    <text evidence="3">The sequence shown here is derived from an EMBL/GenBank/DDBJ whole genome shotgun (WGS) entry which is preliminary data.</text>
</comment>
<dbReference type="OMA" id="NMLTSKC"/>
<evidence type="ECO:0000256" key="1">
    <source>
        <dbReference type="ARBA" id="ARBA00007980"/>
    </source>
</evidence>
<comment type="similarity">
    <text evidence="1">Belongs to the TRM112 family.</text>
</comment>
<dbReference type="SUPFAM" id="SSF158997">
    <property type="entry name" value="Trm112p-like"/>
    <property type="match status" value="1"/>
</dbReference>
<dbReference type="AlphaFoldDB" id="A0AA38CPB7"/>
<evidence type="ECO:0000313" key="3">
    <source>
        <dbReference type="EMBL" id="KAH9302188.1"/>
    </source>
</evidence>
<protein>
    <recommendedName>
        <fullName evidence="5">Multifunctional methyltransferase subunit TRM112-like protein</fullName>
    </recommendedName>
</protein>
<name>A0AA38CPB7_TAXCH</name>
<comment type="subunit">
    <text evidence="2">Interacts with TRM9.</text>
</comment>
<dbReference type="FunFam" id="2.20.25.10:FF:000018">
    <property type="entry name" value="Multifunctional methyltransferase subunit TRM112-like B"/>
    <property type="match status" value="1"/>
</dbReference>
<dbReference type="GO" id="GO:0046982">
    <property type="term" value="F:protein heterodimerization activity"/>
    <property type="evidence" value="ECO:0007669"/>
    <property type="project" value="InterPro"/>
</dbReference>
<proteinExistence type="inferred from homology"/>
<evidence type="ECO:0000313" key="4">
    <source>
        <dbReference type="Proteomes" id="UP000824469"/>
    </source>
</evidence>
<sequence length="137" mass="16043">FSWFETFLVHKELVKMRLLMHNMLSCNIRGVTKGFPLDLEVKRFVIKEVPFKPGFLKHIFSKIEWKALHDAAKKMNVNNLPEQAEATMLENNDFLHRFHHALLEIHLEEGALICPETGRRFPVTKGIPNMLLHEDEL</sequence>
<dbReference type="PANTHER" id="PTHR12773:SF0">
    <property type="entry name" value="MULTIFUNCTIONAL METHYLTRANSFERASE SUBUNIT TRM112-LIKE PROTEIN"/>
    <property type="match status" value="1"/>
</dbReference>
<accession>A0AA38CPB7</accession>
<dbReference type="InterPro" id="IPR005651">
    <property type="entry name" value="Trm112-like"/>
</dbReference>
<dbReference type="InterPro" id="IPR039127">
    <property type="entry name" value="Trm112"/>
</dbReference>
<dbReference type="Proteomes" id="UP000824469">
    <property type="component" value="Unassembled WGS sequence"/>
</dbReference>
<organism evidence="3 4">
    <name type="scientific">Taxus chinensis</name>
    <name type="common">Chinese yew</name>
    <name type="synonym">Taxus wallichiana var. chinensis</name>
    <dbReference type="NCBI Taxonomy" id="29808"/>
    <lineage>
        <taxon>Eukaryota</taxon>
        <taxon>Viridiplantae</taxon>
        <taxon>Streptophyta</taxon>
        <taxon>Embryophyta</taxon>
        <taxon>Tracheophyta</taxon>
        <taxon>Spermatophyta</taxon>
        <taxon>Pinopsida</taxon>
        <taxon>Pinidae</taxon>
        <taxon>Conifers II</taxon>
        <taxon>Cupressales</taxon>
        <taxon>Taxaceae</taxon>
        <taxon>Taxus</taxon>
    </lineage>
</organism>
<dbReference type="PANTHER" id="PTHR12773">
    <property type="entry name" value="UPF0315 PROTEIN-RELATED"/>
    <property type="match status" value="1"/>
</dbReference>
<dbReference type="GO" id="GO:0070476">
    <property type="term" value="P:rRNA (guanine-N7)-methylation"/>
    <property type="evidence" value="ECO:0007669"/>
    <property type="project" value="TreeGrafter"/>
</dbReference>
<dbReference type="CDD" id="cd21089">
    <property type="entry name" value="Trm112-like"/>
    <property type="match status" value="1"/>
</dbReference>
<dbReference type="Gene3D" id="2.20.25.10">
    <property type="match status" value="1"/>
</dbReference>